<evidence type="ECO:0000313" key="1">
    <source>
        <dbReference type="EMBL" id="CAE8721125.1"/>
    </source>
</evidence>
<sequence length="399" mass="43124">MAGYDKKDLQSSIYEGIQKTFNLDAQAFSNMYAQAMEYDLGTLFGCRYTLHHKLSVEAAVEFADGSVDGVFIDGLHTYEGVRDDIKAWRVKAKAGGVYMFNDYVPGGGSFPGVEKAVKELAASTPGGTAGISSIGVPRHGNVWIDLDSQAPQSPDVVAQVSTATTNKGSCGHPTECTGACDQLLKLIQKERGSSNWKVYYDEVAEFLIKRNATRVVEIGTAWGGLAKRLLEKVPGLKLECVDPFMAGYDKKDLQSSIYEGIQKTFNLDAQAFSNMYAQAMEYDLGTLFGCRYTLHHKLSVEAAVEFADGSVDGVFIDGLHTYEGVRDDIKAWGMKAKAGGVYMFNDYVPGGGSFPGVEKAVKELAASTPVGTAGIRSIGEPRHGNVWIDLDRAAGEPAR</sequence>
<dbReference type="SUPFAM" id="SSF53335">
    <property type="entry name" value="S-adenosyl-L-methionine-dependent methyltransferases"/>
    <property type="match status" value="2"/>
</dbReference>
<evidence type="ECO:0000313" key="2">
    <source>
        <dbReference type="Proteomes" id="UP000626109"/>
    </source>
</evidence>
<reference evidence="1" key="1">
    <citation type="submission" date="2021-02" db="EMBL/GenBank/DDBJ databases">
        <authorList>
            <person name="Dougan E. K."/>
            <person name="Rhodes N."/>
            <person name="Thang M."/>
            <person name="Chan C."/>
        </authorList>
    </citation>
    <scope>NUCLEOTIDE SEQUENCE</scope>
</reference>
<dbReference type="AlphaFoldDB" id="A0A813L2G2"/>
<name>A0A813L2G2_POLGL</name>
<gene>
    <name evidence="1" type="ORF">PGLA2088_LOCUS41739</name>
</gene>
<dbReference type="Pfam" id="PF13578">
    <property type="entry name" value="Methyltransf_24"/>
    <property type="match status" value="2"/>
</dbReference>
<organism evidence="1 2">
    <name type="scientific">Polarella glacialis</name>
    <name type="common">Dinoflagellate</name>
    <dbReference type="NCBI Taxonomy" id="89957"/>
    <lineage>
        <taxon>Eukaryota</taxon>
        <taxon>Sar</taxon>
        <taxon>Alveolata</taxon>
        <taxon>Dinophyceae</taxon>
        <taxon>Suessiales</taxon>
        <taxon>Suessiaceae</taxon>
        <taxon>Polarella</taxon>
    </lineage>
</organism>
<comment type="caution">
    <text evidence="1">The sequence shown here is derived from an EMBL/GenBank/DDBJ whole genome shotgun (WGS) entry which is preliminary data.</text>
</comment>
<protein>
    <submittedName>
        <fullName evidence="1">Uncharacterized protein</fullName>
    </submittedName>
</protein>
<proteinExistence type="predicted"/>
<dbReference type="Proteomes" id="UP000626109">
    <property type="component" value="Unassembled WGS sequence"/>
</dbReference>
<accession>A0A813L2G2</accession>
<dbReference type="InterPro" id="IPR029063">
    <property type="entry name" value="SAM-dependent_MTases_sf"/>
</dbReference>
<dbReference type="Gene3D" id="3.40.50.150">
    <property type="entry name" value="Vaccinia Virus protein VP39"/>
    <property type="match status" value="2"/>
</dbReference>
<dbReference type="EMBL" id="CAJNNW010033971">
    <property type="protein sequence ID" value="CAE8721125.1"/>
    <property type="molecule type" value="Genomic_DNA"/>
</dbReference>